<dbReference type="Gene3D" id="3.40.50.2300">
    <property type="match status" value="1"/>
</dbReference>
<feature type="domain" description="Response regulatory" evidence="5">
    <location>
        <begin position="6"/>
        <end position="126"/>
    </location>
</feature>
<feature type="domain" description="HTH luxR-type" evidence="4">
    <location>
        <begin position="147"/>
        <end position="212"/>
    </location>
</feature>
<dbReference type="InterPro" id="IPR011006">
    <property type="entry name" value="CheY-like_superfamily"/>
</dbReference>
<dbReference type="InterPro" id="IPR058245">
    <property type="entry name" value="NreC/VraR/RcsB-like_REC"/>
</dbReference>
<dbReference type="PANTHER" id="PTHR43214">
    <property type="entry name" value="TWO-COMPONENT RESPONSE REGULATOR"/>
    <property type="match status" value="1"/>
</dbReference>
<dbReference type="RefSeq" id="WP_096721209.1">
    <property type="nucleotide sequence ID" value="NZ_MTZV01000004.1"/>
</dbReference>
<evidence type="ECO:0000313" key="7">
    <source>
        <dbReference type="Proteomes" id="UP000218022"/>
    </source>
</evidence>
<keyword evidence="2 6" id="KW-0238">DNA-binding</keyword>
<dbReference type="GO" id="GO:0006355">
    <property type="term" value="P:regulation of DNA-templated transcription"/>
    <property type="evidence" value="ECO:0007669"/>
    <property type="project" value="InterPro"/>
</dbReference>
<dbReference type="PROSITE" id="PS50043">
    <property type="entry name" value="HTH_LUXR_2"/>
    <property type="match status" value="1"/>
</dbReference>
<comment type="caution">
    <text evidence="6">The sequence shown here is derived from an EMBL/GenBank/DDBJ whole genome shotgun (WGS) entry which is preliminary data.</text>
</comment>
<dbReference type="AlphaFoldDB" id="A0A2A4EX46"/>
<dbReference type="SUPFAM" id="SSF46894">
    <property type="entry name" value="C-terminal effector domain of the bipartite response regulators"/>
    <property type="match status" value="1"/>
</dbReference>
<evidence type="ECO:0000259" key="4">
    <source>
        <dbReference type="PROSITE" id="PS50043"/>
    </source>
</evidence>
<sequence>MKQHIRVIVADDHSAIRVCVRHLLSSVAHMSLVGTASDTASLAELFDTCPCDVIVTDIGMPAVNGENSAVSLLRRILRDPACPPIVVLTMLRHPPVLSGLLVLGVTAIVDKRDTVHELIDAIDAARTRTPYLSERVQIVPESDDASTQPRIGMLSAREWEVFRFYARGFGVTQIASTLGRSVKTVSTQKRNAMRKLGLETDAELMSYANQIGLA</sequence>
<dbReference type="CDD" id="cd06170">
    <property type="entry name" value="LuxR_C_like"/>
    <property type="match status" value="1"/>
</dbReference>
<dbReference type="InterPro" id="IPR036388">
    <property type="entry name" value="WH-like_DNA-bd_sf"/>
</dbReference>
<organism evidence="6 7">
    <name type="scientific">Paraburkholderia acidicola</name>
    <dbReference type="NCBI Taxonomy" id="1912599"/>
    <lineage>
        <taxon>Bacteria</taxon>
        <taxon>Pseudomonadati</taxon>
        <taxon>Pseudomonadota</taxon>
        <taxon>Betaproteobacteria</taxon>
        <taxon>Burkholderiales</taxon>
        <taxon>Burkholderiaceae</taxon>
        <taxon>Paraburkholderia</taxon>
    </lineage>
</organism>
<dbReference type="Pfam" id="PF00196">
    <property type="entry name" value="GerE"/>
    <property type="match status" value="1"/>
</dbReference>
<evidence type="ECO:0000259" key="5">
    <source>
        <dbReference type="PROSITE" id="PS50110"/>
    </source>
</evidence>
<dbReference type="Gene3D" id="1.10.10.10">
    <property type="entry name" value="Winged helix-like DNA-binding domain superfamily/Winged helix DNA-binding domain"/>
    <property type="match status" value="1"/>
</dbReference>
<dbReference type="SMART" id="SM00421">
    <property type="entry name" value="HTH_LUXR"/>
    <property type="match status" value="1"/>
</dbReference>
<dbReference type="PROSITE" id="PS50110">
    <property type="entry name" value="RESPONSE_REGULATORY"/>
    <property type="match status" value="1"/>
</dbReference>
<dbReference type="Pfam" id="PF00072">
    <property type="entry name" value="Response_reg"/>
    <property type="match status" value="1"/>
</dbReference>
<dbReference type="EMBL" id="MTZV01000004">
    <property type="protein sequence ID" value="PCE25721.1"/>
    <property type="molecule type" value="Genomic_DNA"/>
</dbReference>
<evidence type="ECO:0000313" key="6">
    <source>
        <dbReference type="EMBL" id="PCE25721.1"/>
    </source>
</evidence>
<reference evidence="6 7" key="1">
    <citation type="submission" date="2017-01" db="EMBL/GenBank/DDBJ databases">
        <title>Whole-Genome Shotgun Sequencing of Two beta-Proteobacterial Species in Search of the Bulgecin Biosynthetic Cluster.</title>
        <authorList>
            <person name="Horsman M.E."/>
            <person name="Marous D.R."/>
            <person name="Li R."/>
            <person name="Oliver R.A."/>
            <person name="Byun B."/>
            <person name="Emrich S.J."/>
            <person name="Boggess B."/>
            <person name="Townsend C.A."/>
            <person name="Mobashery S."/>
        </authorList>
    </citation>
    <scope>NUCLEOTIDE SEQUENCE [LARGE SCALE GENOMIC DNA]</scope>
    <source>
        <strain evidence="6 7">ATCC 31363</strain>
    </source>
</reference>
<dbReference type="GO" id="GO:0003677">
    <property type="term" value="F:DNA binding"/>
    <property type="evidence" value="ECO:0007669"/>
    <property type="project" value="UniProtKB-KW"/>
</dbReference>
<dbReference type="PROSITE" id="PS00622">
    <property type="entry name" value="HTH_LUXR_1"/>
    <property type="match status" value="1"/>
</dbReference>
<dbReference type="PRINTS" id="PR00038">
    <property type="entry name" value="HTHLUXR"/>
</dbReference>
<dbReference type="OrthoDB" id="5593303at2"/>
<dbReference type="SUPFAM" id="SSF52172">
    <property type="entry name" value="CheY-like"/>
    <property type="match status" value="1"/>
</dbReference>
<gene>
    <name evidence="6" type="ORF">BWP39_14435</name>
</gene>
<dbReference type="InterPro" id="IPR001789">
    <property type="entry name" value="Sig_transdc_resp-reg_receiver"/>
</dbReference>
<dbReference type="CDD" id="cd17535">
    <property type="entry name" value="REC_NarL-like"/>
    <property type="match status" value="1"/>
</dbReference>
<dbReference type="InterPro" id="IPR039420">
    <property type="entry name" value="WalR-like"/>
</dbReference>
<proteinExistence type="predicted"/>
<name>A0A2A4EX46_9BURK</name>
<protein>
    <submittedName>
        <fullName evidence="6">DNA-binding response regulator</fullName>
    </submittedName>
</protein>
<dbReference type="SMART" id="SM00448">
    <property type="entry name" value="REC"/>
    <property type="match status" value="1"/>
</dbReference>
<keyword evidence="1 3" id="KW-0597">Phosphoprotein</keyword>
<dbReference type="PANTHER" id="PTHR43214:SF17">
    <property type="entry name" value="TRANSCRIPTIONAL REGULATORY PROTEIN RCSB"/>
    <property type="match status" value="1"/>
</dbReference>
<feature type="modified residue" description="4-aspartylphosphate" evidence="3">
    <location>
        <position position="57"/>
    </location>
</feature>
<dbReference type="InterPro" id="IPR016032">
    <property type="entry name" value="Sig_transdc_resp-reg_C-effctor"/>
</dbReference>
<evidence type="ECO:0000256" key="2">
    <source>
        <dbReference type="ARBA" id="ARBA00023125"/>
    </source>
</evidence>
<accession>A0A2A4EX46</accession>
<dbReference type="InterPro" id="IPR000792">
    <property type="entry name" value="Tscrpt_reg_LuxR_C"/>
</dbReference>
<evidence type="ECO:0000256" key="3">
    <source>
        <dbReference type="PROSITE-ProRule" id="PRU00169"/>
    </source>
</evidence>
<dbReference type="GO" id="GO:0000160">
    <property type="term" value="P:phosphorelay signal transduction system"/>
    <property type="evidence" value="ECO:0007669"/>
    <property type="project" value="InterPro"/>
</dbReference>
<evidence type="ECO:0000256" key="1">
    <source>
        <dbReference type="ARBA" id="ARBA00022553"/>
    </source>
</evidence>
<dbReference type="Proteomes" id="UP000218022">
    <property type="component" value="Unassembled WGS sequence"/>
</dbReference>